<evidence type="ECO:0000256" key="1">
    <source>
        <dbReference type="ARBA" id="ARBA00006153"/>
    </source>
</evidence>
<gene>
    <name evidence="4" type="ORF">ACFOHJ_23625</name>
</gene>
<dbReference type="CDD" id="cd03884">
    <property type="entry name" value="M20_bAS"/>
    <property type="match status" value="1"/>
</dbReference>
<dbReference type="RefSeq" id="WP_378225418.1">
    <property type="nucleotide sequence ID" value="NZ_JBHRTK010000034.1"/>
</dbReference>
<keyword evidence="5" id="KW-1185">Reference proteome</keyword>
<proteinExistence type="inferred from homology"/>
<dbReference type="EMBL" id="JBHRTK010000034">
    <property type="protein sequence ID" value="MFC3209215.1"/>
    <property type="molecule type" value="Genomic_DNA"/>
</dbReference>
<dbReference type="Gene3D" id="3.40.630.10">
    <property type="entry name" value="Zn peptidases"/>
    <property type="match status" value="1"/>
</dbReference>
<dbReference type="SUPFAM" id="SSF55031">
    <property type="entry name" value="Bacterial exopeptidase dimerisation domain"/>
    <property type="match status" value="1"/>
</dbReference>
<dbReference type="Proteomes" id="UP001595583">
    <property type="component" value="Unassembled WGS sequence"/>
</dbReference>
<dbReference type="PIRSF" id="PIRSF001235">
    <property type="entry name" value="Amidase_carbamoylase"/>
    <property type="match status" value="1"/>
</dbReference>
<organism evidence="4 5">
    <name type="scientific">Aquamicrobium soli</name>
    <dbReference type="NCBI Taxonomy" id="1811518"/>
    <lineage>
        <taxon>Bacteria</taxon>
        <taxon>Pseudomonadati</taxon>
        <taxon>Pseudomonadota</taxon>
        <taxon>Alphaproteobacteria</taxon>
        <taxon>Hyphomicrobiales</taxon>
        <taxon>Phyllobacteriaceae</taxon>
        <taxon>Aquamicrobium</taxon>
    </lineage>
</organism>
<comment type="caution">
    <text evidence="4">The sequence shown here is derived from an EMBL/GenBank/DDBJ whole genome shotgun (WGS) entry which is preliminary data.</text>
</comment>
<feature type="domain" description="Peptidase M20 dimerisation" evidence="3">
    <location>
        <begin position="206"/>
        <end position="301"/>
    </location>
</feature>
<evidence type="ECO:0000313" key="5">
    <source>
        <dbReference type="Proteomes" id="UP001595583"/>
    </source>
</evidence>
<reference evidence="5" key="1">
    <citation type="journal article" date="2019" name="Int. J. Syst. Evol. Microbiol.">
        <title>The Global Catalogue of Microorganisms (GCM) 10K type strain sequencing project: providing services to taxonomists for standard genome sequencing and annotation.</title>
        <authorList>
            <consortium name="The Broad Institute Genomics Platform"/>
            <consortium name="The Broad Institute Genome Sequencing Center for Infectious Disease"/>
            <person name="Wu L."/>
            <person name="Ma J."/>
        </authorList>
    </citation>
    <scope>NUCLEOTIDE SEQUENCE [LARGE SCALE GENOMIC DNA]</scope>
    <source>
        <strain evidence="5">KCTC 52165</strain>
    </source>
</reference>
<dbReference type="Gene3D" id="3.30.70.360">
    <property type="match status" value="1"/>
</dbReference>
<dbReference type="Pfam" id="PF01546">
    <property type="entry name" value="Peptidase_M20"/>
    <property type="match status" value="1"/>
</dbReference>
<dbReference type="InterPro" id="IPR010158">
    <property type="entry name" value="Amidase_Cbmase"/>
</dbReference>
<dbReference type="PANTHER" id="PTHR32494">
    <property type="entry name" value="ALLANTOATE DEIMINASE-RELATED"/>
    <property type="match status" value="1"/>
</dbReference>
<dbReference type="Pfam" id="PF07687">
    <property type="entry name" value="M20_dimer"/>
    <property type="match status" value="1"/>
</dbReference>
<dbReference type="InterPro" id="IPR002933">
    <property type="entry name" value="Peptidase_M20"/>
</dbReference>
<dbReference type="InterPro" id="IPR036264">
    <property type="entry name" value="Bact_exopeptidase_dim_dom"/>
</dbReference>
<dbReference type="NCBIfam" id="TIGR01879">
    <property type="entry name" value="hydantase"/>
    <property type="match status" value="1"/>
</dbReference>
<protein>
    <submittedName>
        <fullName evidence="4">M20 family metallo-hydrolase</fullName>
    </submittedName>
</protein>
<evidence type="ECO:0000313" key="4">
    <source>
        <dbReference type="EMBL" id="MFC3209215.1"/>
    </source>
</evidence>
<evidence type="ECO:0000259" key="3">
    <source>
        <dbReference type="Pfam" id="PF07687"/>
    </source>
</evidence>
<dbReference type="NCBIfam" id="NF006769">
    <property type="entry name" value="PRK09290.1-3"/>
    <property type="match status" value="1"/>
</dbReference>
<dbReference type="PANTHER" id="PTHR32494:SF5">
    <property type="entry name" value="ALLANTOATE AMIDOHYDROLASE"/>
    <property type="match status" value="1"/>
</dbReference>
<name>A0ABV7KIG4_9HYPH</name>
<dbReference type="InterPro" id="IPR011650">
    <property type="entry name" value="Peptidase_M20_dimer"/>
</dbReference>
<evidence type="ECO:0000256" key="2">
    <source>
        <dbReference type="ARBA" id="ARBA00022801"/>
    </source>
</evidence>
<accession>A0ABV7KIG4</accession>
<sequence>MNKPLTSGSRLWSTLMEMATIGAIPENGSCRLSLTDEDRQARDLFARWCREAGCTLRVDRYGNMFAVRPGSKAGAPAVLVGSHLDTQPHGGRFDGVLGVLAGLEILRALNDAGVETEHPVAVVNWTNEEGVRFKPGLTGSKGFVGLLDEATVEGEGGADYFSELSRIGYAGHPMTDFEVLAYYELHIEQGPVLEAAKAPVGIVEGIQGVRWLEVELRGHDAHVGTTPMDNRSDSFMAAAALASRLRERAISLDKHIRFTVGRIEVSPNSQNTVPGLTTLHIDLRHGSTAVLDAFEKVMAETIPEVETQERVRVNARQTMRVEPVTFDETCRRHLLASARAFGLDPVSLPSGAMHDASSLATKVPAAMLFAQSRDGISHNPLEWSEPEHVASACEILAQAVLVHAGTKGRWGDESRDT</sequence>
<comment type="similarity">
    <text evidence="1">Belongs to the peptidase M20 family.</text>
</comment>
<dbReference type="SUPFAM" id="SSF53187">
    <property type="entry name" value="Zn-dependent exopeptidases"/>
    <property type="match status" value="1"/>
</dbReference>
<keyword evidence="2" id="KW-0378">Hydrolase</keyword>